<keyword evidence="3" id="KW-0597">Phosphoprotein</keyword>
<evidence type="ECO:0000256" key="4">
    <source>
        <dbReference type="ARBA" id="ARBA00022679"/>
    </source>
</evidence>
<name>X0U4L3_9ZZZZ</name>
<dbReference type="InterPro" id="IPR000700">
    <property type="entry name" value="PAS-assoc_C"/>
</dbReference>
<dbReference type="PROSITE" id="PS50112">
    <property type="entry name" value="PAS"/>
    <property type="match status" value="1"/>
</dbReference>
<evidence type="ECO:0000256" key="2">
    <source>
        <dbReference type="ARBA" id="ARBA00012438"/>
    </source>
</evidence>
<dbReference type="SUPFAM" id="SSF55785">
    <property type="entry name" value="PYP-like sensor domain (PAS domain)"/>
    <property type="match status" value="3"/>
</dbReference>
<evidence type="ECO:0000256" key="1">
    <source>
        <dbReference type="ARBA" id="ARBA00000085"/>
    </source>
</evidence>
<keyword evidence="5" id="KW-0418">Kinase</keyword>
<dbReference type="EC" id="2.7.13.3" evidence="2"/>
<keyword evidence="4" id="KW-0808">Transferase</keyword>
<comment type="caution">
    <text evidence="9">The sequence shown here is derived from an EMBL/GenBank/DDBJ whole genome shotgun (WGS) entry which is preliminary data.</text>
</comment>
<dbReference type="InterPro" id="IPR013655">
    <property type="entry name" value="PAS_fold_3"/>
</dbReference>
<dbReference type="PANTHER" id="PTHR43304">
    <property type="entry name" value="PHYTOCHROME-LIKE PROTEIN CPH1"/>
    <property type="match status" value="1"/>
</dbReference>
<feature type="non-terminal residue" evidence="9">
    <location>
        <position position="1"/>
    </location>
</feature>
<dbReference type="InterPro" id="IPR052162">
    <property type="entry name" value="Sensor_kinase/Photoreceptor"/>
</dbReference>
<evidence type="ECO:0000256" key="5">
    <source>
        <dbReference type="ARBA" id="ARBA00022777"/>
    </source>
</evidence>
<keyword evidence="6" id="KW-0175">Coiled coil</keyword>
<dbReference type="InterPro" id="IPR035965">
    <property type="entry name" value="PAS-like_dom_sf"/>
</dbReference>
<protein>
    <recommendedName>
        <fullName evidence="2">histidine kinase</fullName>
        <ecNumber evidence="2">2.7.13.3</ecNumber>
    </recommendedName>
</protein>
<evidence type="ECO:0000256" key="6">
    <source>
        <dbReference type="SAM" id="Coils"/>
    </source>
</evidence>
<reference evidence="9" key="1">
    <citation type="journal article" date="2014" name="Front. Microbiol.">
        <title>High frequency of phylogenetically diverse reductive dehalogenase-homologous genes in deep subseafloor sedimentary metagenomes.</title>
        <authorList>
            <person name="Kawai M."/>
            <person name="Futagami T."/>
            <person name="Toyoda A."/>
            <person name="Takaki Y."/>
            <person name="Nishi S."/>
            <person name="Hori S."/>
            <person name="Arai W."/>
            <person name="Tsubouchi T."/>
            <person name="Morono Y."/>
            <person name="Uchiyama I."/>
            <person name="Ito T."/>
            <person name="Fujiyama A."/>
            <person name="Inagaki F."/>
            <person name="Takami H."/>
        </authorList>
    </citation>
    <scope>NUCLEOTIDE SEQUENCE</scope>
    <source>
        <strain evidence="9">Expedition CK06-06</strain>
    </source>
</reference>
<feature type="domain" description="PAS" evidence="7">
    <location>
        <begin position="112"/>
        <end position="159"/>
    </location>
</feature>
<dbReference type="PANTHER" id="PTHR43304:SF1">
    <property type="entry name" value="PAC DOMAIN-CONTAINING PROTEIN"/>
    <property type="match status" value="1"/>
</dbReference>
<dbReference type="CDD" id="cd00130">
    <property type="entry name" value="PAS"/>
    <property type="match status" value="1"/>
</dbReference>
<accession>X0U4L3</accession>
<evidence type="ECO:0000259" key="7">
    <source>
        <dbReference type="PROSITE" id="PS50112"/>
    </source>
</evidence>
<dbReference type="Pfam" id="PF08447">
    <property type="entry name" value="PAS_3"/>
    <property type="match status" value="1"/>
</dbReference>
<comment type="catalytic activity">
    <reaction evidence="1">
        <text>ATP + protein L-histidine = ADP + protein N-phospho-L-histidine.</text>
        <dbReference type="EC" id="2.7.13.3"/>
    </reaction>
</comment>
<dbReference type="NCBIfam" id="TIGR00229">
    <property type="entry name" value="sensory_box"/>
    <property type="match status" value="3"/>
</dbReference>
<sequence length="265" mass="31224">LNFEPNGFLKLFDPEFLEIVKEQATKKQLGQEDTTSHYEIKCVKKTGEKFWVENYSKTINYKGKPADFVTNIEITERKKAEQKLKESEEKFRKIAEQSFMGIAILQDDVFKYINGAYVKATGYSKKEMLNWKPNEYQKLVHPEFLPLVKEQVRKKQQGEIDDKSNYYYKGIRKDGQEIWTELYSKSINYNGRPADLITRIDRTEQKIAEEALKESEEKFRKIAEQSFMGIYIIQDGLIVYRNQRAVEVGGYSNEEIQSWKPDEYA</sequence>
<evidence type="ECO:0000256" key="3">
    <source>
        <dbReference type="ARBA" id="ARBA00022553"/>
    </source>
</evidence>
<dbReference type="InterPro" id="IPR000014">
    <property type="entry name" value="PAS"/>
</dbReference>
<dbReference type="PROSITE" id="PS50113">
    <property type="entry name" value="PAC"/>
    <property type="match status" value="1"/>
</dbReference>
<dbReference type="SMART" id="SM00091">
    <property type="entry name" value="PAS"/>
    <property type="match status" value="1"/>
</dbReference>
<dbReference type="EMBL" id="BARS01027704">
    <property type="protein sequence ID" value="GAG00475.1"/>
    <property type="molecule type" value="Genomic_DNA"/>
</dbReference>
<gene>
    <name evidence="9" type="ORF">S01H1_43482</name>
</gene>
<evidence type="ECO:0000259" key="8">
    <source>
        <dbReference type="PROSITE" id="PS50113"/>
    </source>
</evidence>
<feature type="non-terminal residue" evidence="9">
    <location>
        <position position="265"/>
    </location>
</feature>
<proteinExistence type="predicted"/>
<feature type="coiled-coil region" evidence="6">
    <location>
        <begin position="70"/>
        <end position="97"/>
    </location>
</feature>
<dbReference type="InterPro" id="IPR001610">
    <property type="entry name" value="PAC"/>
</dbReference>
<dbReference type="Gene3D" id="3.30.450.20">
    <property type="entry name" value="PAS domain"/>
    <property type="match status" value="3"/>
</dbReference>
<feature type="domain" description="PAC" evidence="8">
    <location>
        <begin position="36"/>
        <end position="86"/>
    </location>
</feature>
<dbReference type="SMART" id="SM00086">
    <property type="entry name" value="PAC"/>
    <property type="match status" value="2"/>
</dbReference>
<dbReference type="AlphaFoldDB" id="X0U4L3"/>
<dbReference type="GO" id="GO:0004673">
    <property type="term" value="F:protein histidine kinase activity"/>
    <property type="evidence" value="ECO:0007669"/>
    <property type="project" value="UniProtKB-EC"/>
</dbReference>
<organism evidence="9">
    <name type="scientific">marine sediment metagenome</name>
    <dbReference type="NCBI Taxonomy" id="412755"/>
    <lineage>
        <taxon>unclassified sequences</taxon>
        <taxon>metagenomes</taxon>
        <taxon>ecological metagenomes</taxon>
    </lineage>
</organism>
<evidence type="ECO:0000313" key="9">
    <source>
        <dbReference type="EMBL" id="GAG00475.1"/>
    </source>
</evidence>